<keyword evidence="2" id="KW-1185">Reference proteome</keyword>
<accession>A0A5J5A7Z1</accession>
<evidence type="ECO:0000313" key="2">
    <source>
        <dbReference type="Proteomes" id="UP000325577"/>
    </source>
</evidence>
<name>A0A5J5A7Z1_9ASTE</name>
<evidence type="ECO:0000313" key="1">
    <source>
        <dbReference type="EMBL" id="KAA8527023.1"/>
    </source>
</evidence>
<organism evidence="1 2">
    <name type="scientific">Nyssa sinensis</name>
    <dbReference type="NCBI Taxonomy" id="561372"/>
    <lineage>
        <taxon>Eukaryota</taxon>
        <taxon>Viridiplantae</taxon>
        <taxon>Streptophyta</taxon>
        <taxon>Embryophyta</taxon>
        <taxon>Tracheophyta</taxon>
        <taxon>Spermatophyta</taxon>
        <taxon>Magnoliopsida</taxon>
        <taxon>eudicotyledons</taxon>
        <taxon>Gunneridae</taxon>
        <taxon>Pentapetalae</taxon>
        <taxon>asterids</taxon>
        <taxon>Cornales</taxon>
        <taxon>Nyssaceae</taxon>
        <taxon>Nyssa</taxon>
    </lineage>
</organism>
<proteinExistence type="predicted"/>
<dbReference type="EMBL" id="CM018046">
    <property type="protein sequence ID" value="KAA8527023.1"/>
    <property type="molecule type" value="Genomic_DNA"/>
</dbReference>
<dbReference type="AlphaFoldDB" id="A0A5J5A7Z1"/>
<gene>
    <name evidence="1" type="ORF">F0562_008748</name>
</gene>
<dbReference type="OrthoDB" id="1434840at2759"/>
<protein>
    <submittedName>
        <fullName evidence="1">Uncharacterized protein</fullName>
    </submittedName>
</protein>
<dbReference type="Proteomes" id="UP000325577">
    <property type="component" value="Linkage Group LG3"/>
</dbReference>
<sequence length="124" mass="14378">MRRRFTPKKKKKLRWSVITKHRSSKGQVEELQITGISIADSRRLRNLTACRSVRSNQHGVSGNDPNFRRDRNHCVSLYKNLLQQRAFCKSVPSNIGYYCNSMLLDDVGNRIPCTDETSYSPNFE</sequence>
<reference evidence="1 2" key="1">
    <citation type="submission" date="2019-09" db="EMBL/GenBank/DDBJ databases">
        <title>A chromosome-level genome assembly of the Chinese tupelo Nyssa sinensis.</title>
        <authorList>
            <person name="Yang X."/>
            <person name="Kang M."/>
            <person name="Yang Y."/>
            <person name="Xiong H."/>
            <person name="Wang M."/>
            <person name="Zhang Z."/>
            <person name="Wang Z."/>
            <person name="Wu H."/>
            <person name="Ma T."/>
            <person name="Liu J."/>
            <person name="Xi Z."/>
        </authorList>
    </citation>
    <scope>NUCLEOTIDE SEQUENCE [LARGE SCALE GENOMIC DNA]</scope>
    <source>
        <strain evidence="1">J267</strain>
        <tissue evidence="1">Leaf</tissue>
    </source>
</reference>